<dbReference type="GeneTree" id="ENSGT00940000157963"/>
<dbReference type="PROSITE" id="PS00420">
    <property type="entry name" value="SRCR_1"/>
    <property type="match status" value="3"/>
</dbReference>
<feature type="disulfide bond" evidence="4">
    <location>
        <begin position="312"/>
        <end position="322"/>
    </location>
</feature>
<feature type="domain" description="SRCR" evidence="8">
    <location>
        <begin position="28"/>
        <end position="134"/>
    </location>
</feature>
<feature type="disulfide bond" evidence="4">
    <location>
        <begin position="418"/>
        <end position="479"/>
    </location>
</feature>
<feature type="chain" id="PRO_5046213820" evidence="7">
    <location>
        <begin position="24"/>
        <end position="1348"/>
    </location>
</feature>
<feature type="region of interest" description="Disordered" evidence="5">
    <location>
        <begin position="1249"/>
        <end position="1319"/>
    </location>
</feature>
<feature type="disulfide bond" evidence="4">
    <location>
        <begin position="1136"/>
        <end position="1146"/>
    </location>
</feature>
<feature type="disulfide bond" evidence="4">
    <location>
        <begin position="206"/>
        <end position="216"/>
    </location>
</feature>
<proteinExistence type="predicted"/>
<accession>A0A3Q1MJM2</accession>
<evidence type="ECO:0000256" key="6">
    <source>
        <dbReference type="SAM" id="Phobius"/>
    </source>
</evidence>
<feature type="signal peptide" evidence="7">
    <location>
        <begin position="1"/>
        <end position="23"/>
    </location>
</feature>
<dbReference type="PROSITE" id="PS50287">
    <property type="entry name" value="SRCR_2"/>
    <property type="match status" value="9"/>
</dbReference>
<feature type="transmembrane region" description="Helical" evidence="6">
    <location>
        <begin position="1191"/>
        <end position="1214"/>
    </location>
</feature>
<reference evidence="9" key="1">
    <citation type="submission" date="2018-03" db="EMBL/GenBank/DDBJ databases">
        <title>ARS-UCD1.2.</title>
        <authorList>
            <person name="Rosen B.D."/>
            <person name="Bickhart D.M."/>
            <person name="Koren S."/>
            <person name="Schnabel R.D."/>
            <person name="Hall R."/>
            <person name="Zimin A."/>
            <person name="Dreischer C."/>
            <person name="Schultheiss S."/>
            <person name="Schroeder S.G."/>
            <person name="Elsik C.G."/>
            <person name="Couldrey C."/>
            <person name="Liu G.E."/>
            <person name="Van Tassell C.P."/>
            <person name="Phillippy A.M."/>
            <person name="Smith T.P.L."/>
            <person name="Medrano J.F."/>
        </authorList>
    </citation>
    <scope>NUCLEOTIDE SEQUENCE [LARGE SCALE GENOMIC DNA]</scope>
    <source>
        <strain evidence="9">Hereford</strain>
    </source>
</reference>
<comment type="caution">
    <text evidence="4">Lacks conserved residue(s) required for the propagation of feature annotation.</text>
</comment>
<dbReference type="SMART" id="SM00202">
    <property type="entry name" value="SR"/>
    <property type="match status" value="9"/>
</dbReference>
<evidence type="ECO:0000259" key="8">
    <source>
        <dbReference type="PROSITE" id="PS50287"/>
    </source>
</evidence>
<dbReference type="InterPro" id="IPR036772">
    <property type="entry name" value="SRCR-like_dom_sf"/>
</dbReference>
<name>A0A3Q1MJM2_BOVIN</name>
<feature type="disulfide bond" evidence="4">
    <location>
        <begin position="175"/>
        <end position="236"/>
    </location>
</feature>
<feature type="domain" description="SRCR" evidence="8">
    <location>
        <begin position="380"/>
        <end position="480"/>
    </location>
</feature>
<feature type="disulfide bond" evidence="4">
    <location>
        <begin position="449"/>
        <end position="459"/>
    </location>
</feature>
<dbReference type="Bgee" id="ENSBTAG00000051330">
    <property type="expression patterns" value="Expressed in vas deferens and 75 other cell types or tissues"/>
</dbReference>
<evidence type="ECO:0000313" key="9">
    <source>
        <dbReference type="Ensembl" id="ENSBTAP00000071562.2"/>
    </source>
</evidence>
<feature type="domain" description="SRCR" evidence="8">
    <location>
        <begin position="706"/>
        <end position="807"/>
    </location>
</feature>
<dbReference type="VEuPathDB" id="HostDB:ENSBTAG00000051330"/>
<evidence type="ECO:0000256" key="2">
    <source>
        <dbReference type="ARBA" id="ARBA00022737"/>
    </source>
</evidence>
<evidence type="ECO:0000256" key="1">
    <source>
        <dbReference type="ARBA" id="ARBA00022729"/>
    </source>
</evidence>
<keyword evidence="6" id="KW-0472">Membrane</keyword>
<feature type="disulfide bond" evidence="4">
    <location>
        <begin position="881"/>
        <end position="942"/>
    </location>
</feature>
<feature type="domain" description="SRCR" evidence="8">
    <location>
        <begin position="843"/>
        <end position="943"/>
    </location>
</feature>
<gene>
    <name evidence="9" type="primary">WC-7</name>
</gene>
<dbReference type="InterPro" id="IPR001190">
    <property type="entry name" value="SRCR"/>
</dbReference>
<evidence type="ECO:0000313" key="10">
    <source>
        <dbReference type="Proteomes" id="UP000009136"/>
    </source>
</evidence>
<evidence type="ECO:0000256" key="3">
    <source>
        <dbReference type="ARBA" id="ARBA00023157"/>
    </source>
</evidence>
<feature type="disulfide bond" evidence="4">
    <location>
        <begin position="868"/>
        <end position="932"/>
    </location>
</feature>
<keyword evidence="6" id="KW-1133">Transmembrane helix</keyword>
<keyword evidence="1 7" id="KW-0732">Signal</keyword>
<organism evidence="9 10">
    <name type="scientific">Bos taurus</name>
    <name type="common">Bovine</name>
    <dbReference type="NCBI Taxonomy" id="9913"/>
    <lineage>
        <taxon>Eukaryota</taxon>
        <taxon>Metazoa</taxon>
        <taxon>Chordata</taxon>
        <taxon>Craniata</taxon>
        <taxon>Vertebrata</taxon>
        <taxon>Euteleostomi</taxon>
        <taxon>Mammalia</taxon>
        <taxon>Eutheria</taxon>
        <taxon>Laurasiatheria</taxon>
        <taxon>Artiodactyla</taxon>
        <taxon>Ruminantia</taxon>
        <taxon>Pecora</taxon>
        <taxon>Bovidae</taxon>
        <taxon>Bovinae</taxon>
        <taxon>Bos</taxon>
    </lineage>
</organism>
<reference evidence="9" key="3">
    <citation type="submission" date="2025-09" db="UniProtKB">
        <authorList>
            <consortium name="Ensembl"/>
        </authorList>
    </citation>
    <scope>IDENTIFICATION</scope>
    <source>
        <strain evidence="9">Hereford</strain>
    </source>
</reference>
<feature type="disulfide bond" evidence="4">
    <location>
        <begin position="281"/>
        <end position="342"/>
    </location>
</feature>
<keyword evidence="6" id="KW-0812">Transmembrane</keyword>
<feature type="disulfide bond" evidence="4">
    <location>
        <begin position="973"/>
        <end position="1037"/>
    </location>
</feature>
<feature type="disulfide bond" evidence="4">
    <location>
        <begin position="670"/>
        <end position="680"/>
    </location>
</feature>
<evidence type="ECO:0000256" key="4">
    <source>
        <dbReference type="PROSITE-ProRule" id="PRU00196"/>
    </source>
</evidence>
<feature type="domain" description="SRCR" evidence="8">
    <location>
        <begin position="601"/>
        <end position="701"/>
    </location>
</feature>
<feature type="disulfide bond" evidence="4">
    <location>
        <begin position="1105"/>
        <end position="1166"/>
    </location>
</feature>
<feature type="disulfide bond" evidence="4">
    <location>
        <begin position="268"/>
        <end position="332"/>
    </location>
</feature>
<feature type="disulfide bond" evidence="4">
    <location>
        <begin position="745"/>
        <end position="806"/>
    </location>
</feature>
<feature type="disulfide bond" evidence="4">
    <location>
        <begin position="776"/>
        <end position="786"/>
    </location>
</feature>
<feature type="disulfide bond" evidence="4">
    <location>
        <begin position="732"/>
        <end position="796"/>
    </location>
</feature>
<keyword evidence="2" id="KW-0677">Repeat</keyword>
<dbReference type="SUPFAM" id="SSF56487">
    <property type="entry name" value="SRCR-like"/>
    <property type="match status" value="9"/>
</dbReference>
<dbReference type="Ensembl" id="ENSBTAT00000068484.3">
    <property type="protein sequence ID" value="ENSBTAP00000071562.2"/>
    <property type="gene ID" value="ENSBTAG00000051330.3"/>
</dbReference>
<dbReference type="Gene3D" id="3.10.250.10">
    <property type="entry name" value="SRCR-like domain"/>
    <property type="match status" value="9"/>
</dbReference>
<dbReference type="PRINTS" id="PR00258">
    <property type="entry name" value="SPERACTRCPTR"/>
</dbReference>
<protein>
    <submittedName>
        <fullName evidence="9">WC1 isolate CH149</fullName>
    </submittedName>
</protein>
<evidence type="ECO:0000256" key="5">
    <source>
        <dbReference type="SAM" id="MobiDB-lite"/>
    </source>
</evidence>
<feature type="domain" description="SRCR" evidence="8">
    <location>
        <begin position="948"/>
        <end position="1048"/>
    </location>
</feature>
<dbReference type="PANTHER" id="PTHR19331:SF468">
    <property type="entry name" value="SCAVENGER RECEPTOR CYSTEINE-RICH TYPE 1 PROTEIN M160"/>
    <property type="match status" value="1"/>
</dbReference>
<dbReference type="OrthoDB" id="536948at2759"/>
<keyword evidence="10" id="KW-1185">Reference proteome</keyword>
<feature type="domain" description="SRCR" evidence="8">
    <location>
        <begin position="137"/>
        <end position="237"/>
    </location>
</feature>
<feature type="disulfide bond" evidence="4">
    <location>
        <begin position="639"/>
        <end position="700"/>
    </location>
</feature>
<feature type="disulfide bond" evidence="4">
    <location>
        <begin position="405"/>
        <end position="469"/>
    </location>
</feature>
<evidence type="ECO:0000256" key="7">
    <source>
        <dbReference type="SAM" id="SignalP"/>
    </source>
</evidence>
<dbReference type="Proteomes" id="UP000009136">
    <property type="component" value="Chromosome 5"/>
</dbReference>
<feature type="disulfide bond" evidence="4">
    <location>
        <begin position="1017"/>
        <end position="1027"/>
    </location>
</feature>
<dbReference type="Pfam" id="PF00530">
    <property type="entry name" value="SRCR"/>
    <property type="match status" value="9"/>
</dbReference>
<feature type="compositionally biased region" description="Polar residues" evidence="5">
    <location>
        <begin position="1296"/>
        <end position="1305"/>
    </location>
</feature>
<feature type="domain" description="SRCR" evidence="8">
    <location>
        <begin position="242"/>
        <end position="343"/>
    </location>
</feature>
<feature type="disulfide bond" evidence="4">
    <location>
        <begin position="986"/>
        <end position="1047"/>
    </location>
</feature>
<feature type="disulfide bond" evidence="4">
    <location>
        <begin position="1092"/>
        <end position="1156"/>
    </location>
</feature>
<dbReference type="GO" id="GO:0005576">
    <property type="term" value="C:extracellular region"/>
    <property type="evidence" value="ECO:0007669"/>
    <property type="project" value="UniProtKB-SubCell"/>
</dbReference>
<feature type="disulfide bond" evidence="4">
    <location>
        <begin position="912"/>
        <end position="922"/>
    </location>
</feature>
<reference evidence="9" key="2">
    <citation type="submission" date="2025-08" db="UniProtKB">
        <authorList>
            <consortium name="Ensembl"/>
        </authorList>
    </citation>
    <scope>IDENTIFICATION</scope>
    <source>
        <strain evidence="9">Hereford</strain>
    </source>
</reference>
<sequence length="1348" mass="145303">MALGRHVSLRGLCVLLLGIVVGGQVLELRLKDGAHRCEGRVEMKYKGEWGTVYTEYWLIESIEVVCRRLECGVAIDAPRGSYFGPRLGPIWFLYVSCESREVESTLSLSECVHIDFKNYNDTFSHDQDIGAVCSGSVRLFGGDRPCSGRVEVHSGKAWIPVSDGNFTLSTAQVICAELGCGKAVSVLKHMPFRESDGQVWAEEFRCEGEEPELRVCPRVPCPGGMCHHSGAAQIACSAYLEVRLMTNGSSQCEGQVEMNISGRWRALCASHWSLANANVVCRQLGCGVAISTPRGPHLVGRDDQISTVRFHCLGAESFLWSCPVTALGGSGCSHGNTASVICSGKREGRVLPQCSDSMSEPGDSEASEESALYCSDSRQLRVVDGRGPCAGRVEILDQGSWGTICDNGWDLDDARVVCRQLGCGDALSAMGSAHFGAGSGRILLNTLDCRGKESHVWKCPSQGWRVHNCSHENDAGVVCSGMINVLPSDGRMKSAMEAVSYPIHSPFNLPHTLPHSTPTEVLPIQNFLCTHLWFLRLFSLVCSGRNGKGGRVKWLMGGAQGTKCVKNLKIFTLLPVTLFPIAKPGLWALTGFLVVVFLGFVRLVGDDGPCSGRVEVRPGEDWTPVSDGNFTLPTAQVICAELGCGEAVSVLGHELFRESDGQVWAEEFRCEGEERKLWWCPRVPCPGGTCHHSGAAQVVCSAYSEVRLMTNGSSQCEGQVEMKISGRWRALCASHWSLANANVVCRQLGCGVAISTSRGPHLVERGGQISTVRFHCSGAESFLWSCPVTVLGGPDCSHGNTASVTCSGNQTQVLPQCNDAVSEPAGSVASEESAPYCSDSRQLRLVDGGGPCAGRVEILDQGSWGTICDDGWDLDDAHVVCRQLGCGQALNATRSAHFGEGSGPIWLDDLNCTGKESHVWRCPSRGWGRHDCRHKEDAGVICSEFLALRMVSGDQECAGWLEVFYNGTWGSVCRSPMDDVTVSILCSQLGCGDSGSLNTSVGLREGSRPHWVDGIQCQRTDASLWQCPSDPWNYNSCSPKEEAYISCAVRRPKSCPTAAPCTDREKLRLRGGDSECSGRVEVWHSGSWGTVCDDSWSLAEAEVVCQQLGCGQALEAVRAATFGPGNGSIWLDEVRCGGRESSLWECAAEPWGQSDCKHEEDAGVRCSGVRTTLPTTTAGTRTTSNPLPGIFSLPGILCLILGALLFLVLIILVTQLLRWRAERRALSSYEDALAEAVYEELDYLLTQKEGLGSPDQRTDVPAENYDDAEEVPVPGTPSASQGSEEEVPPEKEDGVRSSQTGSCLNFSREAADPGQGEESFWLLQGKKGDAGYDDVELSALGTSPVTFS</sequence>
<dbReference type="PANTHER" id="PTHR19331">
    <property type="entry name" value="SCAVENGER RECEPTOR DOMAIN-CONTAINING"/>
    <property type="match status" value="1"/>
</dbReference>
<keyword evidence="3 4" id="KW-1015">Disulfide bond</keyword>
<feature type="domain" description="SRCR" evidence="8">
    <location>
        <begin position="1067"/>
        <end position="1167"/>
    </location>
</feature>
<dbReference type="GO" id="GO:0016020">
    <property type="term" value="C:membrane"/>
    <property type="evidence" value="ECO:0007669"/>
    <property type="project" value="InterPro"/>
</dbReference>